<reference evidence="2 3" key="1">
    <citation type="submission" date="2021-08" db="EMBL/GenBank/DDBJ databases">
        <title>Draft Genome Sequence of Phanerochaete sordida strain YK-624.</title>
        <authorList>
            <person name="Mori T."/>
            <person name="Dohra H."/>
            <person name="Suzuki T."/>
            <person name="Kawagishi H."/>
            <person name="Hirai H."/>
        </authorList>
    </citation>
    <scope>NUCLEOTIDE SEQUENCE [LARGE SCALE GENOMIC DNA]</scope>
    <source>
        <strain evidence="2 3">YK-624</strain>
    </source>
</reference>
<dbReference type="AlphaFoldDB" id="A0A9P3LKP5"/>
<evidence type="ECO:0000256" key="1">
    <source>
        <dbReference type="SAM" id="MobiDB-lite"/>
    </source>
</evidence>
<name>A0A9P3LKP5_9APHY</name>
<gene>
    <name evidence="2" type="ORF">PsYK624_147930</name>
</gene>
<feature type="compositionally biased region" description="Low complexity" evidence="1">
    <location>
        <begin position="22"/>
        <end position="32"/>
    </location>
</feature>
<protein>
    <submittedName>
        <fullName evidence="2">Uncharacterized protein</fullName>
    </submittedName>
</protein>
<accession>A0A9P3LKP5</accession>
<comment type="caution">
    <text evidence="2">The sequence shown here is derived from an EMBL/GenBank/DDBJ whole genome shotgun (WGS) entry which is preliminary data.</text>
</comment>
<dbReference type="EMBL" id="BPQB01000090">
    <property type="protein sequence ID" value="GJE98560.1"/>
    <property type="molecule type" value="Genomic_DNA"/>
</dbReference>
<sequence>MSRSLSYVLALKMPPPRKSGTKRSPSCSSGSVSRLSVLKGYECTTSRIRISRFTRHRHPIIQEASYTRAGRDCCRRTSYKPFSISQATRRSRAWWRTPSWCRP</sequence>
<organism evidence="2 3">
    <name type="scientific">Phanerochaete sordida</name>
    <dbReference type="NCBI Taxonomy" id="48140"/>
    <lineage>
        <taxon>Eukaryota</taxon>
        <taxon>Fungi</taxon>
        <taxon>Dikarya</taxon>
        <taxon>Basidiomycota</taxon>
        <taxon>Agaricomycotina</taxon>
        <taxon>Agaricomycetes</taxon>
        <taxon>Polyporales</taxon>
        <taxon>Phanerochaetaceae</taxon>
        <taxon>Phanerochaete</taxon>
    </lineage>
</organism>
<feature type="region of interest" description="Disordered" evidence="1">
    <location>
        <begin position="13"/>
        <end position="32"/>
    </location>
</feature>
<evidence type="ECO:0000313" key="2">
    <source>
        <dbReference type="EMBL" id="GJE98560.1"/>
    </source>
</evidence>
<evidence type="ECO:0000313" key="3">
    <source>
        <dbReference type="Proteomes" id="UP000703269"/>
    </source>
</evidence>
<keyword evidence="3" id="KW-1185">Reference proteome</keyword>
<proteinExistence type="predicted"/>
<dbReference type="Proteomes" id="UP000703269">
    <property type="component" value="Unassembled WGS sequence"/>
</dbReference>